<dbReference type="InterPro" id="IPR001233">
    <property type="entry name" value="RtcB"/>
</dbReference>
<dbReference type="GO" id="GO:0030145">
    <property type="term" value="F:manganese ion binding"/>
    <property type="evidence" value="ECO:0007669"/>
    <property type="project" value="TreeGrafter"/>
</dbReference>
<keyword evidence="5" id="KW-0692">RNA repair</keyword>
<dbReference type="Gene3D" id="3.90.1860.10">
    <property type="entry name" value="tRNA-splicing ligase RtcB"/>
    <property type="match status" value="1"/>
</dbReference>
<dbReference type="PANTHER" id="PTHR43749:SF2">
    <property type="entry name" value="RNA-SPLICING LIGASE RTCB"/>
    <property type="match status" value="1"/>
</dbReference>
<evidence type="ECO:0000256" key="11">
    <source>
        <dbReference type="PIRSR" id="PIRSR601233-3"/>
    </source>
</evidence>
<evidence type="ECO:0000256" key="2">
    <source>
        <dbReference type="ARBA" id="ARBA00022598"/>
    </source>
</evidence>
<feature type="binding site" evidence="10">
    <location>
        <begin position="155"/>
        <end position="159"/>
    </location>
    <ligand>
        <name>GMP</name>
        <dbReference type="ChEBI" id="CHEBI:58115"/>
    </ligand>
</feature>
<keyword evidence="7 11" id="KW-0464">Manganese</keyword>
<dbReference type="GO" id="GO:0006396">
    <property type="term" value="P:RNA processing"/>
    <property type="evidence" value="ECO:0007669"/>
    <property type="project" value="InterPro"/>
</dbReference>
<comment type="catalytic activity">
    <reaction evidence="8">
        <text>a 3'-end 3'-phospho-ribonucleotide-RNA + a 5'-end dephospho-ribonucleoside-RNA + GTP = a ribonucleotidyl-ribonucleotide-RNA + GMP + diphosphate</text>
        <dbReference type="Rhea" id="RHEA:68076"/>
        <dbReference type="Rhea" id="RHEA-COMP:10463"/>
        <dbReference type="Rhea" id="RHEA-COMP:13936"/>
        <dbReference type="Rhea" id="RHEA-COMP:17355"/>
        <dbReference type="ChEBI" id="CHEBI:33019"/>
        <dbReference type="ChEBI" id="CHEBI:37565"/>
        <dbReference type="ChEBI" id="CHEBI:58115"/>
        <dbReference type="ChEBI" id="CHEBI:83062"/>
        <dbReference type="ChEBI" id="CHEBI:138284"/>
        <dbReference type="ChEBI" id="CHEBI:173118"/>
        <dbReference type="EC" id="6.5.1.8"/>
    </reaction>
</comment>
<dbReference type="OrthoDB" id="9802323at2"/>
<evidence type="ECO:0000256" key="4">
    <source>
        <dbReference type="ARBA" id="ARBA00022741"/>
    </source>
</evidence>
<dbReference type="GO" id="GO:0170057">
    <property type="term" value="F:RNA ligase (GTP) activity"/>
    <property type="evidence" value="ECO:0007669"/>
    <property type="project" value="UniProtKB-EC"/>
</dbReference>
<feature type="binding site" evidence="10">
    <location>
        <position position="303"/>
    </location>
    <ligand>
        <name>GMP</name>
        <dbReference type="ChEBI" id="CHEBI:58115"/>
    </ligand>
</feature>
<dbReference type="AlphaFoldDB" id="A0A511JBC6"/>
<keyword evidence="13" id="KW-1185">Reference proteome</keyword>
<name>A0A511JBC6_9CELL</name>
<dbReference type="SUPFAM" id="SSF103365">
    <property type="entry name" value="Hypothetical protein PH1602"/>
    <property type="match status" value="1"/>
</dbReference>
<dbReference type="Pfam" id="PF01139">
    <property type="entry name" value="RtcB"/>
    <property type="match status" value="1"/>
</dbReference>
<dbReference type="EMBL" id="BJWG01000008">
    <property type="protein sequence ID" value="GEL95291.1"/>
    <property type="molecule type" value="Genomic_DNA"/>
</dbReference>
<feature type="binding site" evidence="11">
    <location>
        <position position="264"/>
    </location>
    <ligand>
        <name>Mn(2+)</name>
        <dbReference type="ChEBI" id="CHEBI:29035"/>
        <label>2</label>
    </ligand>
</feature>
<evidence type="ECO:0000256" key="8">
    <source>
        <dbReference type="ARBA" id="ARBA00047746"/>
    </source>
</evidence>
<keyword evidence="2 12" id="KW-0436">Ligase</keyword>
<evidence type="ECO:0000256" key="1">
    <source>
        <dbReference type="ARBA" id="ARBA00012726"/>
    </source>
</evidence>
<evidence type="ECO:0000313" key="12">
    <source>
        <dbReference type="EMBL" id="GEL95291.1"/>
    </source>
</evidence>
<gene>
    <name evidence="12" type="ORF">CCO02nite_19490</name>
</gene>
<organism evidence="12 13">
    <name type="scientific">Cellulomonas composti</name>
    <dbReference type="NCBI Taxonomy" id="266130"/>
    <lineage>
        <taxon>Bacteria</taxon>
        <taxon>Bacillati</taxon>
        <taxon>Actinomycetota</taxon>
        <taxon>Actinomycetes</taxon>
        <taxon>Micrococcales</taxon>
        <taxon>Cellulomonadaceae</taxon>
        <taxon>Cellulomonas</taxon>
    </lineage>
</organism>
<sequence>MTRQHLSRTLISWASILEPETADQAIRTASMPFVYPHLALMPDAHLGKGATVGSVIPTLGAIVPAAVGVDIGCGMIAVRTQWTEDQVRARGPLAPLRESIESRVPLSAGVYNEDLTDSAARRVEELEQLAAKAGFDPAGYVGSWRLQLGTLGSGNHFIEVSVDETGAVWLFLHSGSRGIGNRIAQHHIKVAAELCKQWWISLPDPDLAYLVEGTAEFWAYIRELRWAQHFALLNREEMMDRVVAAIGEHMGEPVAESERINCHHNFTEQEQHFRKQVWVSRKGAILADEGRPGLIPGSMGTASYVVVGKGDRLSLNSSPHGAGREYSRSAARRKFTFEQLDEAMAGIEYRRTDAFIDEIPAAYKDIDQVMADAADLVEIRHTLHQIVNVKGD</sequence>
<evidence type="ECO:0000256" key="5">
    <source>
        <dbReference type="ARBA" id="ARBA00022800"/>
    </source>
</evidence>
<feature type="binding site" evidence="11">
    <location>
        <position position="156"/>
    </location>
    <ligand>
        <name>Mn(2+)</name>
        <dbReference type="ChEBI" id="CHEBI:29035"/>
        <label>1</label>
    </ligand>
</feature>
<dbReference type="InterPro" id="IPR036025">
    <property type="entry name" value="RtcB-like_sf"/>
</dbReference>
<protein>
    <recommendedName>
        <fullName evidence="1">3'-phosphate/5'-hydroxy nucleic acid ligase</fullName>
        <ecNumber evidence="1">6.5.1.8</ecNumber>
    </recommendedName>
</protein>
<comment type="cofactor">
    <cofactor evidence="11">
        <name>Mn(2+)</name>
        <dbReference type="ChEBI" id="CHEBI:29035"/>
    </cofactor>
    <text evidence="11">Binds 2 manganese ions per subunit.</text>
</comment>
<proteinExistence type="predicted"/>
<dbReference type="Proteomes" id="UP000321720">
    <property type="component" value="Unassembled WGS sequence"/>
</dbReference>
<dbReference type="GO" id="GO:0003909">
    <property type="term" value="F:DNA ligase activity"/>
    <property type="evidence" value="ECO:0007669"/>
    <property type="project" value="TreeGrafter"/>
</dbReference>
<evidence type="ECO:0000256" key="10">
    <source>
        <dbReference type="PIRSR" id="PIRSR601233-2"/>
    </source>
</evidence>
<dbReference type="GO" id="GO:0005525">
    <property type="term" value="F:GTP binding"/>
    <property type="evidence" value="ECO:0007669"/>
    <property type="project" value="UniProtKB-KW"/>
</dbReference>
<evidence type="ECO:0000313" key="13">
    <source>
        <dbReference type="Proteomes" id="UP000321720"/>
    </source>
</evidence>
<dbReference type="PANTHER" id="PTHR43749">
    <property type="entry name" value="RNA-SPLICING LIGASE RTCB"/>
    <property type="match status" value="1"/>
</dbReference>
<keyword evidence="4 10" id="KW-0547">Nucleotide-binding</keyword>
<feature type="binding site" evidence="10">
    <location>
        <begin position="320"/>
        <end position="323"/>
    </location>
    <ligand>
        <name>GMP</name>
        <dbReference type="ChEBI" id="CHEBI:58115"/>
    </ligand>
</feature>
<dbReference type="GO" id="GO:0006281">
    <property type="term" value="P:DNA repair"/>
    <property type="evidence" value="ECO:0007669"/>
    <property type="project" value="TreeGrafter"/>
</dbReference>
<accession>A0A511JBC6</accession>
<evidence type="ECO:0000256" key="9">
    <source>
        <dbReference type="PIRSR" id="PIRSR601233-1"/>
    </source>
</evidence>
<comment type="caution">
    <text evidence="12">The sequence shown here is derived from an EMBL/GenBank/DDBJ whole genome shotgun (WGS) entry which is preliminary data.</text>
</comment>
<dbReference type="InterPro" id="IPR052915">
    <property type="entry name" value="RtcB-like"/>
</dbReference>
<feature type="active site" description="GMP-histidine intermediate" evidence="9">
    <location>
        <position position="320"/>
    </location>
</feature>
<feature type="binding site" evidence="11">
    <location>
        <position position="173"/>
    </location>
    <ligand>
        <name>Mn(2+)</name>
        <dbReference type="ChEBI" id="CHEBI:29035"/>
        <label>2</label>
    </ligand>
</feature>
<feature type="binding site" evidence="10">
    <location>
        <position position="390"/>
    </location>
    <ligand>
        <name>GMP</name>
        <dbReference type="ChEBI" id="CHEBI:58115"/>
    </ligand>
</feature>
<evidence type="ECO:0000256" key="6">
    <source>
        <dbReference type="ARBA" id="ARBA00023134"/>
    </source>
</evidence>
<dbReference type="EC" id="6.5.1.8" evidence="1"/>
<keyword evidence="6 10" id="KW-0342">GTP-binding</keyword>
<dbReference type="GO" id="GO:0042245">
    <property type="term" value="P:RNA repair"/>
    <property type="evidence" value="ECO:0007669"/>
    <property type="project" value="UniProtKB-KW"/>
</dbReference>
<evidence type="ECO:0000256" key="3">
    <source>
        <dbReference type="ARBA" id="ARBA00022723"/>
    </source>
</evidence>
<keyword evidence="3 11" id="KW-0479">Metal-binding</keyword>
<reference evidence="12 13" key="1">
    <citation type="submission" date="2019-07" db="EMBL/GenBank/DDBJ databases">
        <title>Whole genome shotgun sequence of Cellulomonas composti NBRC 100758.</title>
        <authorList>
            <person name="Hosoyama A."/>
            <person name="Uohara A."/>
            <person name="Ohji S."/>
            <person name="Ichikawa N."/>
        </authorList>
    </citation>
    <scope>NUCLEOTIDE SEQUENCE [LARGE SCALE GENOMIC DNA]</scope>
    <source>
        <strain evidence="12 13">NBRC 100758</strain>
    </source>
</reference>
<dbReference type="RefSeq" id="WP_146842944.1">
    <property type="nucleotide sequence ID" value="NZ_BJWG01000008.1"/>
</dbReference>
<feature type="binding site" evidence="11">
    <location>
        <position position="70"/>
    </location>
    <ligand>
        <name>Mn(2+)</name>
        <dbReference type="ChEBI" id="CHEBI:29035"/>
        <label>1</label>
    </ligand>
</feature>
<evidence type="ECO:0000256" key="7">
    <source>
        <dbReference type="ARBA" id="ARBA00023211"/>
    </source>
</evidence>
<feature type="binding site" evidence="10">
    <location>
        <begin position="264"/>
        <end position="265"/>
    </location>
    <ligand>
        <name>GMP</name>
        <dbReference type="ChEBI" id="CHEBI:58115"/>
    </ligand>
</feature>
<feature type="binding site" evidence="10">
    <location>
        <begin position="296"/>
        <end position="299"/>
    </location>
    <ligand>
        <name>GMP</name>
        <dbReference type="ChEBI" id="CHEBI:58115"/>
    </ligand>
</feature>